<accession>A0A9D4D4W9</accession>
<feature type="region of interest" description="Disordered" evidence="1">
    <location>
        <begin position="30"/>
        <end position="50"/>
    </location>
</feature>
<evidence type="ECO:0000313" key="2">
    <source>
        <dbReference type="EMBL" id="KAH3738222.1"/>
    </source>
</evidence>
<dbReference type="AlphaFoldDB" id="A0A9D4D4W9"/>
<evidence type="ECO:0000313" key="3">
    <source>
        <dbReference type="Proteomes" id="UP000828390"/>
    </source>
</evidence>
<organism evidence="2 3">
    <name type="scientific">Dreissena polymorpha</name>
    <name type="common">Zebra mussel</name>
    <name type="synonym">Mytilus polymorpha</name>
    <dbReference type="NCBI Taxonomy" id="45954"/>
    <lineage>
        <taxon>Eukaryota</taxon>
        <taxon>Metazoa</taxon>
        <taxon>Spiralia</taxon>
        <taxon>Lophotrochozoa</taxon>
        <taxon>Mollusca</taxon>
        <taxon>Bivalvia</taxon>
        <taxon>Autobranchia</taxon>
        <taxon>Heteroconchia</taxon>
        <taxon>Euheterodonta</taxon>
        <taxon>Imparidentia</taxon>
        <taxon>Neoheterodontei</taxon>
        <taxon>Myida</taxon>
        <taxon>Dreissenoidea</taxon>
        <taxon>Dreissenidae</taxon>
        <taxon>Dreissena</taxon>
    </lineage>
</organism>
<sequence>MEQFKERPTSPAHTTMGYSFAVRWFRSSTTLGTSRKQHRSTHVRQWATRN</sequence>
<evidence type="ECO:0000256" key="1">
    <source>
        <dbReference type="SAM" id="MobiDB-lite"/>
    </source>
</evidence>
<dbReference type="Proteomes" id="UP000828390">
    <property type="component" value="Unassembled WGS sequence"/>
</dbReference>
<reference evidence="2" key="2">
    <citation type="submission" date="2020-11" db="EMBL/GenBank/DDBJ databases">
        <authorList>
            <person name="McCartney M.A."/>
            <person name="Auch B."/>
            <person name="Kono T."/>
            <person name="Mallez S."/>
            <person name="Becker A."/>
            <person name="Gohl D.M."/>
            <person name="Silverstein K.A.T."/>
            <person name="Koren S."/>
            <person name="Bechman K.B."/>
            <person name="Herman A."/>
            <person name="Abrahante J.E."/>
            <person name="Garbe J."/>
        </authorList>
    </citation>
    <scope>NUCLEOTIDE SEQUENCE</scope>
    <source>
        <strain evidence="2">Duluth1</strain>
        <tissue evidence="2">Whole animal</tissue>
    </source>
</reference>
<dbReference type="EMBL" id="JAIWYP010000011">
    <property type="protein sequence ID" value="KAH3738222.1"/>
    <property type="molecule type" value="Genomic_DNA"/>
</dbReference>
<protein>
    <submittedName>
        <fullName evidence="2">Uncharacterized protein</fullName>
    </submittedName>
</protein>
<keyword evidence="3" id="KW-1185">Reference proteome</keyword>
<gene>
    <name evidence="2" type="ORF">DPMN_044850</name>
</gene>
<comment type="caution">
    <text evidence="2">The sequence shown here is derived from an EMBL/GenBank/DDBJ whole genome shotgun (WGS) entry which is preliminary data.</text>
</comment>
<reference evidence="2" key="1">
    <citation type="journal article" date="2019" name="bioRxiv">
        <title>The Genome of the Zebra Mussel, Dreissena polymorpha: A Resource for Invasive Species Research.</title>
        <authorList>
            <person name="McCartney M.A."/>
            <person name="Auch B."/>
            <person name="Kono T."/>
            <person name="Mallez S."/>
            <person name="Zhang Y."/>
            <person name="Obille A."/>
            <person name="Becker A."/>
            <person name="Abrahante J.E."/>
            <person name="Garbe J."/>
            <person name="Badalamenti J.P."/>
            <person name="Herman A."/>
            <person name="Mangelson H."/>
            <person name="Liachko I."/>
            <person name="Sullivan S."/>
            <person name="Sone E.D."/>
            <person name="Koren S."/>
            <person name="Silverstein K.A.T."/>
            <person name="Beckman K.B."/>
            <person name="Gohl D.M."/>
        </authorList>
    </citation>
    <scope>NUCLEOTIDE SEQUENCE</scope>
    <source>
        <strain evidence="2">Duluth1</strain>
        <tissue evidence="2">Whole animal</tissue>
    </source>
</reference>
<proteinExistence type="predicted"/>
<name>A0A9D4D4W9_DREPO</name>